<keyword evidence="3" id="KW-1015">Disulfide bond</keyword>
<feature type="domain" description="Embryo surrounding factor 1 brassicaceae" evidence="5">
    <location>
        <begin position="33"/>
        <end position="80"/>
    </location>
</feature>
<comment type="caution">
    <text evidence="6">The sequence shown here is derived from an EMBL/GenBank/DDBJ whole genome shotgun (WGS) entry which is preliminary data.</text>
</comment>
<proteinExistence type="inferred from homology"/>
<dbReference type="SMR" id="A0A8T2C8R3"/>
<evidence type="ECO:0000256" key="1">
    <source>
        <dbReference type="ARBA" id="ARBA00010149"/>
    </source>
</evidence>
<protein>
    <recommendedName>
        <fullName evidence="5">Embryo surrounding factor 1 brassicaceae domain-containing protein</fullName>
    </recommendedName>
</protein>
<accession>A0A8T2C8R3</accession>
<keyword evidence="2 4" id="KW-0732">Signal</keyword>
<evidence type="ECO:0000313" key="6">
    <source>
        <dbReference type="EMBL" id="KAG7596588.1"/>
    </source>
</evidence>
<feature type="chain" id="PRO_5035797819" description="Embryo surrounding factor 1 brassicaceae domain-containing protein" evidence="4">
    <location>
        <begin position="24"/>
        <end position="82"/>
    </location>
</feature>
<comment type="similarity">
    <text evidence="1">Belongs to the MEG family.</text>
</comment>
<evidence type="ECO:0000256" key="2">
    <source>
        <dbReference type="ARBA" id="ARBA00022729"/>
    </source>
</evidence>
<sequence length="82" mass="9386">MKSQTVLISIFIFSFFALHQCMQMDVGEIEGSNKISIGKCVPAQCSVSFFKRDCWCCFRDQSMCSKTQKECESNPRCPPLKF</sequence>
<dbReference type="OrthoDB" id="1022237at2759"/>
<dbReference type="Pfam" id="PF18209">
    <property type="entry name" value="ESF1"/>
    <property type="match status" value="1"/>
</dbReference>
<dbReference type="InterPro" id="IPR041608">
    <property type="entry name" value="ESF1_brassicaceae"/>
</dbReference>
<name>A0A8T2C8R3_ARASU</name>
<dbReference type="AlphaFoldDB" id="A0A8T2C8R3"/>
<keyword evidence="7" id="KW-1185">Reference proteome</keyword>
<evidence type="ECO:0000256" key="3">
    <source>
        <dbReference type="ARBA" id="ARBA00023157"/>
    </source>
</evidence>
<organism evidence="6 7">
    <name type="scientific">Arabidopsis suecica</name>
    <name type="common">Swedish thale-cress</name>
    <name type="synonym">Cardaminopsis suecica</name>
    <dbReference type="NCBI Taxonomy" id="45249"/>
    <lineage>
        <taxon>Eukaryota</taxon>
        <taxon>Viridiplantae</taxon>
        <taxon>Streptophyta</taxon>
        <taxon>Embryophyta</taxon>
        <taxon>Tracheophyta</taxon>
        <taxon>Spermatophyta</taxon>
        <taxon>Magnoliopsida</taxon>
        <taxon>eudicotyledons</taxon>
        <taxon>Gunneridae</taxon>
        <taxon>Pentapetalae</taxon>
        <taxon>rosids</taxon>
        <taxon>malvids</taxon>
        <taxon>Brassicales</taxon>
        <taxon>Brassicaceae</taxon>
        <taxon>Camelineae</taxon>
        <taxon>Arabidopsis</taxon>
    </lineage>
</organism>
<dbReference type="GO" id="GO:0010098">
    <property type="term" value="P:suspensor development"/>
    <property type="evidence" value="ECO:0007669"/>
    <property type="project" value="InterPro"/>
</dbReference>
<feature type="signal peptide" evidence="4">
    <location>
        <begin position="1"/>
        <end position="23"/>
    </location>
</feature>
<evidence type="ECO:0000256" key="4">
    <source>
        <dbReference type="SAM" id="SignalP"/>
    </source>
</evidence>
<gene>
    <name evidence="6" type="ORF">ISN44_As06g010260</name>
</gene>
<dbReference type="Proteomes" id="UP000694251">
    <property type="component" value="Chromosome 6"/>
</dbReference>
<dbReference type="EMBL" id="JAEFBJ010000006">
    <property type="protein sequence ID" value="KAG7596588.1"/>
    <property type="molecule type" value="Genomic_DNA"/>
</dbReference>
<evidence type="ECO:0000313" key="7">
    <source>
        <dbReference type="Proteomes" id="UP000694251"/>
    </source>
</evidence>
<evidence type="ECO:0000259" key="5">
    <source>
        <dbReference type="Pfam" id="PF18209"/>
    </source>
</evidence>
<reference evidence="6 7" key="1">
    <citation type="submission" date="2020-12" db="EMBL/GenBank/DDBJ databases">
        <title>Concerted genomic and epigenomic changes stabilize Arabidopsis allopolyploids.</title>
        <authorList>
            <person name="Chen Z."/>
        </authorList>
    </citation>
    <scope>NUCLEOTIDE SEQUENCE [LARGE SCALE GENOMIC DNA]</scope>
    <source>
        <strain evidence="6">As9502</strain>
        <tissue evidence="6">Leaf</tissue>
    </source>
</reference>